<dbReference type="PANTHER" id="PTHR21089">
    <property type="entry name" value="SHIKIMATE DEHYDROGENASE"/>
    <property type="match status" value="1"/>
</dbReference>
<evidence type="ECO:0000313" key="5">
    <source>
        <dbReference type="Proteomes" id="UP000664545"/>
    </source>
</evidence>
<dbReference type="GO" id="GO:0005829">
    <property type="term" value="C:cytosol"/>
    <property type="evidence" value="ECO:0007669"/>
    <property type="project" value="TreeGrafter"/>
</dbReference>
<dbReference type="GO" id="GO:0009423">
    <property type="term" value="P:chorismate biosynthetic process"/>
    <property type="evidence" value="ECO:0007669"/>
    <property type="project" value="TreeGrafter"/>
</dbReference>
<reference evidence="4" key="1">
    <citation type="submission" date="2021-02" db="EMBL/GenBank/DDBJ databases">
        <title>Abyssanaerobacter marinus gen.nov., sp., nov, anaerobic bacterium isolated from the Onnuri vent field of Indian Ocean and suggestion of Mogibacteriaceae fam. nov., and proposal of reclassification of ambiguous this family's genus member.</title>
        <authorList>
            <person name="Kim Y.J."/>
            <person name="Yang J.-A."/>
        </authorList>
    </citation>
    <scope>NUCLEOTIDE SEQUENCE</scope>
    <source>
        <strain evidence="4">DSM 2634</strain>
    </source>
</reference>
<evidence type="ECO:0000259" key="3">
    <source>
        <dbReference type="Pfam" id="PF08501"/>
    </source>
</evidence>
<organism evidence="4 5">
    <name type="scientific">Clostridium aminobutyricum</name>
    <dbReference type="NCBI Taxonomy" id="33953"/>
    <lineage>
        <taxon>Bacteria</taxon>
        <taxon>Bacillati</taxon>
        <taxon>Bacillota</taxon>
        <taxon>Clostridia</taxon>
        <taxon>Eubacteriales</taxon>
        <taxon>Clostridiaceae</taxon>
        <taxon>Clostridium</taxon>
    </lineage>
</organism>
<comment type="pathway">
    <text evidence="1">Metabolic intermediate biosynthesis; chorismate biosynthesis; chorismate from D-erythrose 4-phosphate and phosphoenolpyruvate: step 4/7.</text>
</comment>
<dbReference type="AlphaFoldDB" id="A0A939IH45"/>
<dbReference type="InterPro" id="IPR046346">
    <property type="entry name" value="Aminoacid_DH-like_N_sf"/>
</dbReference>
<keyword evidence="5" id="KW-1185">Reference proteome</keyword>
<comment type="caution">
    <text evidence="4">The sequence shown here is derived from an EMBL/GenBank/DDBJ whole genome shotgun (WGS) entry which is preliminary data.</text>
</comment>
<dbReference type="Gene3D" id="3.40.50.10860">
    <property type="entry name" value="Leucine Dehydrogenase, chain A, domain 1"/>
    <property type="match status" value="1"/>
</dbReference>
<keyword evidence="2" id="KW-0057">Aromatic amino acid biosynthesis</keyword>
<gene>
    <name evidence="4" type="ORF">JYB65_14075</name>
</gene>
<dbReference type="RefSeq" id="WP_206583332.1">
    <property type="nucleotide sequence ID" value="NZ_JAFJZZ010000010.1"/>
</dbReference>
<keyword evidence="2" id="KW-0028">Amino-acid biosynthesis</keyword>
<dbReference type="InterPro" id="IPR022893">
    <property type="entry name" value="Shikimate_DH_fam"/>
</dbReference>
<dbReference type="GO" id="GO:0004764">
    <property type="term" value="F:shikimate 3-dehydrogenase (NADP+) activity"/>
    <property type="evidence" value="ECO:0007669"/>
    <property type="project" value="InterPro"/>
</dbReference>
<evidence type="ECO:0000313" key="4">
    <source>
        <dbReference type="EMBL" id="MBN7774490.1"/>
    </source>
</evidence>
<dbReference type="SUPFAM" id="SSF51735">
    <property type="entry name" value="NAD(P)-binding Rossmann-fold domains"/>
    <property type="match status" value="1"/>
</dbReference>
<dbReference type="GO" id="GO:0009073">
    <property type="term" value="P:aromatic amino acid family biosynthetic process"/>
    <property type="evidence" value="ECO:0007669"/>
    <property type="project" value="UniProtKB-KW"/>
</dbReference>
<evidence type="ECO:0000256" key="2">
    <source>
        <dbReference type="ARBA" id="ARBA00023141"/>
    </source>
</evidence>
<proteinExistence type="predicted"/>
<feature type="domain" description="Shikimate dehydrogenase substrate binding N-terminal" evidence="3">
    <location>
        <begin position="4"/>
        <end position="78"/>
    </location>
</feature>
<accession>A0A939IH45</accession>
<dbReference type="Gene3D" id="3.40.50.720">
    <property type="entry name" value="NAD(P)-binding Rossmann-like Domain"/>
    <property type="match status" value="1"/>
</dbReference>
<dbReference type="CDD" id="cd01065">
    <property type="entry name" value="NAD_bind_Shikimate_DH"/>
    <property type="match status" value="1"/>
</dbReference>
<dbReference type="Proteomes" id="UP000664545">
    <property type="component" value="Unassembled WGS sequence"/>
</dbReference>
<dbReference type="Pfam" id="PF08501">
    <property type="entry name" value="Shikimate_dh_N"/>
    <property type="match status" value="1"/>
</dbReference>
<dbReference type="GO" id="GO:0019632">
    <property type="term" value="P:shikimate metabolic process"/>
    <property type="evidence" value="ECO:0007669"/>
    <property type="project" value="TreeGrafter"/>
</dbReference>
<sequence length="267" mass="29404">MFGLIGAKLGHSYSKIIHEKLKAYSYELIPLTVEELDRFLKERKFDGLNVTIPYKETVIPYCDYVSPLAQEIGAVNTLYFDPEGRLCGTNTDYIGFLQAAAMAHITFEGKKILILGDGGTCKTILKAVLDSGAKEVIIGSRKISADKKDTFIARGQAISCTTTNYENLSLHRDVEIVINTTPIGMFPNVGGSLIDLRDFPLCSGVFDVVYNPYYTTLLKQAKDLGIPHANGLSMLVAQATEAAKYFTGQDGWSTKNEQIIEELRASL</sequence>
<dbReference type="SUPFAM" id="SSF53223">
    <property type="entry name" value="Aminoacid dehydrogenase-like, N-terminal domain"/>
    <property type="match status" value="1"/>
</dbReference>
<dbReference type="PANTHER" id="PTHR21089:SF1">
    <property type="entry name" value="BIFUNCTIONAL 3-DEHYDROQUINATE DEHYDRATASE_SHIKIMATE DEHYDROGENASE, CHLOROPLASTIC"/>
    <property type="match status" value="1"/>
</dbReference>
<protein>
    <submittedName>
        <fullName evidence="4">Shikimate dehydrogenase</fullName>
    </submittedName>
</protein>
<dbReference type="InterPro" id="IPR036291">
    <property type="entry name" value="NAD(P)-bd_dom_sf"/>
</dbReference>
<dbReference type="InterPro" id="IPR013708">
    <property type="entry name" value="Shikimate_DH-bd_N"/>
</dbReference>
<name>A0A939IH45_CLOAM</name>
<dbReference type="EMBL" id="JAFJZZ010000010">
    <property type="protein sequence ID" value="MBN7774490.1"/>
    <property type="molecule type" value="Genomic_DNA"/>
</dbReference>
<dbReference type="GO" id="GO:0050661">
    <property type="term" value="F:NADP binding"/>
    <property type="evidence" value="ECO:0007669"/>
    <property type="project" value="TreeGrafter"/>
</dbReference>
<evidence type="ECO:0000256" key="1">
    <source>
        <dbReference type="ARBA" id="ARBA00004871"/>
    </source>
</evidence>